<evidence type="ECO:0000313" key="1">
    <source>
        <dbReference type="EMBL" id="KAJ9057384.1"/>
    </source>
</evidence>
<name>A0ACC2S4V3_9FUNG</name>
<dbReference type="Proteomes" id="UP001165960">
    <property type="component" value="Unassembled WGS sequence"/>
</dbReference>
<proteinExistence type="predicted"/>
<reference evidence="1" key="1">
    <citation type="submission" date="2022-04" db="EMBL/GenBank/DDBJ databases">
        <title>Genome of the entomopathogenic fungus Entomophthora muscae.</title>
        <authorList>
            <person name="Elya C."/>
            <person name="Lovett B.R."/>
            <person name="Lee E."/>
            <person name="Macias A.M."/>
            <person name="Hajek A.E."/>
            <person name="De Bivort B.L."/>
            <person name="Kasson M.T."/>
            <person name="De Fine Licht H.H."/>
            <person name="Stajich J.E."/>
        </authorList>
    </citation>
    <scope>NUCLEOTIDE SEQUENCE</scope>
    <source>
        <strain evidence="1">Berkeley</strain>
    </source>
</reference>
<accession>A0ACC2S4V3</accession>
<gene>
    <name evidence="1" type="ORF">DSO57_1023253</name>
</gene>
<organism evidence="1 2">
    <name type="scientific">Entomophthora muscae</name>
    <dbReference type="NCBI Taxonomy" id="34485"/>
    <lineage>
        <taxon>Eukaryota</taxon>
        <taxon>Fungi</taxon>
        <taxon>Fungi incertae sedis</taxon>
        <taxon>Zoopagomycota</taxon>
        <taxon>Entomophthoromycotina</taxon>
        <taxon>Entomophthoromycetes</taxon>
        <taxon>Entomophthorales</taxon>
        <taxon>Entomophthoraceae</taxon>
        <taxon>Entomophthora</taxon>
    </lineage>
</organism>
<keyword evidence="2" id="KW-1185">Reference proteome</keyword>
<dbReference type="EMBL" id="QTSX02005800">
    <property type="protein sequence ID" value="KAJ9057384.1"/>
    <property type="molecule type" value="Genomic_DNA"/>
</dbReference>
<sequence length="189" mass="21325">MSMTSSDSYGFPMGEYGEQMAEQAQLELERIQSARFSHLKQAPAQKPKPKSKGIRLKRSIEKFTAKLRFSNPSKESPTPPVQQLSEPYQGEAPEAPINNSLGLLHQPEEHSSRHTLGTLPTHEDILDADFHCRRIGIENLCLAEQNAGMAQELRLCQDTLTSLRRILQQKVERIDQLNAGFGPESTRRF</sequence>
<comment type="caution">
    <text evidence="1">The sequence shown here is derived from an EMBL/GenBank/DDBJ whole genome shotgun (WGS) entry which is preliminary data.</text>
</comment>
<protein>
    <submittedName>
        <fullName evidence="1">Uncharacterized protein</fullName>
    </submittedName>
</protein>
<evidence type="ECO:0000313" key="2">
    <source>
        <dbReference type="Proteomes" id="UP001165960"/>
    </source>
</evidence>